<evidence type="ECO:0000256" key="2">
    <source>
        <dbReference type="ARBA" id="ARBA00001947"/>
    </source>
</evidence>
<dbReference type="SUPFAM" id="SSF48150">
    <property type="entry name" value="DNA-glycosylase"/>
    <property type="match status" value="1"/>
</dbReference>
<dbReference type="InterPro" id="IPR035451">
    <property type="entry name" value="Ada-like_dom_sf"/>
</dbReference>
<organism evidence="11 12">
    <name type="scientific">Candidatus Litorirhabdus singularis</name>
    <dbReference type="NCBI Taxonomy" id="2518993"/>
    <lineage>
        <taxon>Bacteria</taxon>
        <taxon>Pseudomonadati</taxon>
        <taxon>Pseudomonadota</taxon>
        <taxon>Gammaproteobacteria</taxon>
        <taxon>Cellvibrionales</taxon>
        <taxon>Halieaceae</taxon>
        <taxon>Candidatus Litorirhabdus</taxon>
    </lineage>
</organism>
<evidence type="ECO:0000259" key="10">
    <source>
        <dbReference type="PROSITE" id="PS01124"/>
    </source>
</evidence>
<evidence type="ECO:0000313" key="11">
    <source>
        <dbReference type="EMBL" id="MCX2979479.1"/>
    </source>
</evidence>
<feature type="domain" description="HTH araC/xylS-type" evidence="10">
    <location>
        <begin position="93"/>
        <end position="191"/>
    </location>
</feature>
<evidence type="ECO:0000313" key="12">
    <source>
        <dbReference type="Proteomes" id="UP001143362"/>
    </source>
</evidence>
<dbReference type="InterPro" id="IPR004026">
    <property type="entry name" value="Ada_DNA_repair_Zn-bd"/>
</dbReference>
<evidence type="ECO:0000256" key="3">
    <source>
        <dbReference type="ARBA" id="ARBA00012000"/>
    </source>
</evidence>
<dbReference type="PANTHER" id="PTHR43003:SF13">
    <property type="entry name" value="DNA-3-METHYLADENINE GLYCOSYLASE 2"/>
    <property type="match status" value="1"/>
</dbReference>
<dbReference type="Pfam" id="PF06029">
    <property type="entry name" value="AlkA_N"/>
    <property type="match status" value="1"/>
</dbReference>
<dbReference type="PANTHER" id="PTHR43003">
    <property type="entry name" value="DNA-3-METHYLADENINE GLYCOSYLASE"/>
    <property type="match status" value="1"/>
</dbReference>
<protein>
    <recommendedName>
        <fullName evidence="3">DNA-3-methyladenine glycosylase II</fullName>
        <ecNumber evidence="3">3.2.2.21</ecNumber>
    </recommendedName>
</protein>
<dbReference type="RefSeq" id="WP_279243481.1">
    <property type="nucleotide sequence ID" value="NZ_SHNN01000001.1"/>
</dbReference>
<keyword evidence="4" id="KW-0489">Methyltransferase</keyword>
<dbReference type="SMART" id="SM00478">
    <property type="entry name" value="ENDO3c"/>
    <property type="match status" value="1"/>
</dbReference>
<keyword evidence="12" id="KW-1185">Reference proteome</keyword>
<reference evidence="11" key="1">
    <citation type="submission" date="2019-02" db="EMBL/GenBank/DDBJ databases">
        <authorList>
            <person name="Li S.-H."/>
        </authorList>
    </citation>
    <scope>NUCLEOTIDE SEQUENCE</scope>
    <source>
        <strain evidence="11">IMCC14734</strain>
    </source>
</reference>
<dbReference type="SUPFAM" id="SSF46689">
    <property type="entry name" value="Homeodomain-like"/>
    <property type="match status" value="1"/>
</dbReference>
<proteinExistence type="predicted"/>
<dbReference type="InterPro" id="IPR051912">
    <property type="entry name" value="Alkylbase_DNA_Glycosylase/TA"/>
</dbReference>
<evidence type="ECO:0000256" key="8">
    <source>
        <dbReference type="ARBA" id="ARBA00023163"/>
    </source>
</evidence>
<keyword evidence="9" id="KW-0234">DNA repair</keyword>
<dbReference type="CDD" id="cd00056">
    <property type="entry name" value="ENDO3c"/>
    <property type="match status" value="1"/>
</dbReference>
<accession>A0ABT3TB10</accession>
<dbReference type="Gene3D" id="1.10.1670.10">
    <property type="entry name" value="Helix-hairpin-Helix base-excision DNA repair enzymes (C-terminal)"/>
    <property type="match status" value="1"/>
</dbReference>
<dbReference type="Pfam" id="PF02805">
    <property type="entry name" value="Ada_Zn_binding"/>
    <property type="match status" value="1"/>
</dbReference>
<dbReference type="Pfam" id="PF12833">
    <property type="entry name" value="HTH_18"/>
    <property type="match status" value="1"/>
</dbReference>
<evidence type="ECO:0000256" key="1">
    <source>
        <dbReference type="ARBA" id="ARBA00000086"/>
    </source>
</evidence>
<comment type="cofactor">
    <cofactor evidence="2">
        <name>Zn(2+)</name>
        <dbReference type="ChEBI" id="CHEBI:29105"/>
    </cofactor>
</comment>
<dbReference type="Proteomes" id="UP001143362">
    <property type="component" value="Unassembled WGS sequence"/>
</dbReference>
<dbReference type="InterPro" id="IPR023170">
    <property type="entry name" value="HhH_base_excis_C"/>
</dbReference>
<dbReference type="InterPro" id="IPR018060">
    <property type="entry name" value="HTH_AraC"/>
</dbReference>
<keyword evidence="4" id="KW-0808">Transferase</keyword>
<evidence type="ECO:0000256" key="7">
    <source>
        <dbReference type="ARBA" id="ARBA00023159"/>
    </source>
</evidence>
<comment type="caution">
    <text evidence="11">The sequence shown here is derived from an EMBL/GenBank/DDBJ whole genome shotgun (WGS) entry which is preliminary data.</text>
</comment>
<dbReference type="PROSITE" id="PS01124">
    <property type="entry name" value="HTH_ARAC_FAMILY_2"/>
    <property type="match status" value="1"/>
</dbReference>
<evidence type="ECO:0000256" key="9">
    <source>
        <dbReference type="ARBA" id="ARBA00023204"/>
    </source>
</evidence>
<dbReference type="InterPro" id="IPR003265">
    <property type="entry name" value="HhH-GPD_domain"/>
</dbReference>
<dbReference type="SMART" id="SM00342">
    <property type="entry name" value="HTH_ARAC"/>
    <property type="match status" value="1"/>
</dbReference>
<evidence type="ECO:0000256" key="4">
    <source>
        <dbReference type="ARBA" id="ARBA00022603"/>
    </source>
</evidence>
<name>A0ABT3TB10_9GAMM</name>
<dbReference type="InterPro" id="IPR011257">
    <property type="entry name" value="DNA_glycosylase"/>
</dbReference>
<keyword evidence="8" id="KW-0804">Transcription</keyword>
<sequence length="478" mass="52046">MPLPDPDQLDPAICRQAHLSRDPRFDGQFFLAVTSTGIYCRPICPARTAKEDNVRYFASAAAAAQGGFRPCLRCRPESAPLSPAWRGTSTTLQRALKLIAQGALNQQSVAELSARLGIGERYLRKLFSQQLGVSPAAIARTQRLHFAQKLLKETGLSISEIAFASGFGSLRSCNAAFRQQLDCTPGSLRRTGERDAAASLKLELSFRPPYDWAGVLAFFGRHAVAGIETVDDNSYCRKFVSDGRVCSLRVSLHPRRNLLLLEPGAAAAQDLMPLVARIRRMFDLDASPADVAQTLAASPRLSQLACRFPGLRCPGHWSLFEAAVRGVVGQQISVSAARGVLAKLVRAAAPDGAAIFPTPAQILALSDAQLPMPVKRKATLRAVCTYFTDRDPDDDTDPRPQLLTIPGIGPWTVGMLGIRGLGDPDVFPDGDLILRRAYDPAGRLNLRELRAELESCKPWRSYAANLLWRSLSHDPVSN</sequence>
<keyword evidence="6" id="KW-0805">Transcription regulation</keyword>
<dbReference type="Gene3D" id="3.40.10.10">
    <property type="entry name" value="DNA Methylphosphotriester Repair Domain"/>
    <property type="match status" value="1"/>
</dbReference>
<dbReference type="EMBL" id="SHNN01000001">
    <property type="protein sequence ID" value="MCX2979479.1"/>
    <property type="molecule type" value="Genomic_DNA"/>
</dbReference>
<keyword evidence="5" id="KW-0227">DNA damage</keyword>
<comment type="catalytic activity">
    <reaction evidence="1">
        <text>Hydrolysis of alkylated DNA, releasing 3-methyladenine, 3-methylguanine, 7-methylguanine and 7-methyladenine.</text>
        <dbReference type="EC" id="3.2.2.21"/>
    </reaction>
</comment>
<dbReference type="SUPFAM" id="SSF55945">
    <property type="entry name" value="TATA-box binding protein-like"/>
    <property type="match status" value="1"/>
</dbReference>
<dbReference type="SMART" id="SM01009">
    <property type="entry name" value="AlkA_N"/>
    <property type="match status" value="1"/>
</dbReference>
<dbReference type="SUPFAM" id="SSF57884">
    <property type="entry name" value="Ada DNA repair protein, N-terminal domain (N-Ada 10)"/>
    <property type="match status" value="1"/>
</dbReference>
<dbReference type="InterPro" id="IPR009057">
    <property type="entry name" value="Homeodomain-like_sf"/>
</dbReference>
<dbReference type="InterPro" id="IPR010316">
    <property type="entry name" value="AlkA_N"/>
</dbReference>
<evidence type="ECO:0000256" key="6">
    <source>
        <dbReference type="ARBA" id="ARBA00023015"/>
    </source>
</evidence>
<keyword evidence="7" id="KW-0010">Activator</keyword>
<evidence type="ECO:0000256" key="5">
    <source>
        <dbReference type="ARBA" id="ARBA00022763"/>
    </source>
</evidence>
<dbReference type="InterPro" id="IPR037046">
    <property type="entry name" value="AlkA_N_sf"/>
</dbReference>
<dbReference type="EC" id="3.2.2.21" evidence="3"/>
<gene>
    <name evidence="11" type="ORF">EYC98_01240</name>
</gene>
<dbReference type="Gene3D" id="1.10.340.30">
    <property type="entry name" value="Hypothetical protein, domain 2"/>
    <property type="match status" value="1"/>
</dbReference>
<dbReference type="Gene3D" id="1.10.10.60">
    <property type="entry name" value="Homeodomain-like"/>
    <property type="match status" value="1"/>
</dbReference>
<dbReference type="Gene3D" id="3.30.310.20">
    <property type="entry name" value="DNA-3-methyladenine glycosylase AlkA, N-terminal domain"/>
    <property type="match status" value="1"/>
</dbReference>